<dbReference type="PANTHER" id="PTHR13464">
    <property type="entry name" value="TRANSCRIPTIONAL REGULATOR PROTEIN HCNGP"/>
    <property type="match status" value="1"/>
</dbReference>
<dbReference type="GO" id="GO:0005634">
    <property type="term" value="C:nucleus"/>
    <property type="evidence" value="ECO:0007669"/>
    <property type="project" value="TreeGrafter"/>
</dbReference>
<protein>
    <recommendedName>
        <fullName evidence="4">SAP30-binding protein</fullName>
    </recommendedName>
</protein>
<evidence type="ECO:0008006" key="4">
    <source>
        <dbReference type="Google" id="ProtNLM"/>
    </source>
</evidence>
<dbReference type="EMBL" id="CAJNOC010000442">
    <property type="protein sequence ID" value="CAF0762063.1"/>
    <property type="molecule type" value="Genomic_DNA"/>
</dbReference>
<comment type="caution">
    <text evidence="2">The sequence shown here is derived from an EMBL/GenBank/DDBJ whole genome shotgun (WGS) entry which is preliminary data.</text>
</comment>
<evidence type="ECO:0000256" key="1">
    <source>
        <dbReference type="SAM" id="MobiDB-lite"/>
    </source>
</evidence>
<dbReference type="InterPro" id="IPR012479">
    <property type="entry name" value="SAP30BP"/>
</dbReference>
<dbReference type="AlphaFoldDB" id="A0A813Q522"/>
<dbReference type="GO" id="GO:0006355">
    <property type="term" value="P:regulation of DNA-templated transcription"/>
    <property type="evidence" value="ECO:0007669"/>
    <property type="project" value="InterPro"/>
</dbReference>
<dbReference type="Proteomes" id="UP000663879">
    <property type="component" value="Unassembled WGS sequence"/>
</dbReference>
<dbReference type="OrthoDB" id="1714508at2759"/>
<feature type="compositionally biased region" description="Low complexity" evidence="1">
    <location>
        <begin position="33"/>
        <end position="53"/>
    </location>
</feature>
<accession>A0A813Q522</accession>
<sequence length="262" mass="30233">MPKEKKPKAISLVCAYESGAETQTESENESEISESTQSSRSASQSESRSPSSQGREDENLDTGKKRSRDDVEERDENEFQEGISMDYEDSIEDLRKKSKIETIIESDQNQIESKDREKSEENIESDVLINNQDENFFTEENGFLPGCEKIKIPPAPEAQCSQSLQNKIIQVLNRMEHYNYSINNDIKNKKKFKNPSIYEKLIDAYGIDEFGSSFDTHIEDLKANGYMFYDELDQAQMAEWAKKDKERKERTKIEMVTGTKKK</sequence>
<name>A0A813Q522_9BILA</name>
<reference evidence="2" key="1">
    <citation type="submission" date="2021-02" db="EMBL/GenBank/DDBJ databases">
        <authorList>
            <person name="Nowell W R."/>
        </authorList>
    </citation>
    <scope>NUCLEOTIDE SEQUENCE</scope>
    <source>
        <strain evidence="2">Ploen Becks lab</strain>
    </source>
</reference>
<feature type="compositionally biased region" description="Basic and acidic residues" evidence="1">
    <location>
        <begin position="54"/>
        <end position="71"/>
    </location>
</feature>
<dbReference type="Pfam" id="PF07818">
    <property type="entry name" value="HCNGP"/>
    <property type="match status" value="1"/>
</dbReference>
<dbReference type="PANTHER" id="PTHR13464:SF0">
    <property type="entry name" value="SAP30-BINDING PROTEIN"/>
    <property type="match status" value="1"/>
</dbReference>
<organism evidence="2 3">
    <name type="scientific">Brachionus calyciflorus</name>
    <dbReference type="NCBI Taxonomy" id="104777"/>
    <lineage>
        <taxon>Eukaryota</taxon>
        <taxon>Metazoa</taxon>
        <taxon>Spiralia</taxon>
        <taxon>Gnathifera</taxon>
        <taxon>Rotifera</taxon>
        <taxon>Eurotatoria</taxon>
        <taxon>Monogononta</taxon>
        <taxon>Pseudotrocha</taxon>
        <taxon>Ploima</taxon>
        <taxon>Brachionidae</taxon>
        <taxon>Brachionus</taxon>
    </lineage>
</organism>
<evidence type="ECO:0000313" key="3">
    <source>
        <dbReference type="Proteomes" id="UP000663879"/>
    </source>
</evidence>
<proteinExistence type="predicted"/>
<feature type="region of interest" description="Disordered" evidence="1">
    <location>
        <begin position="17"/>
        <end position="89"/>
    </location>
</feature>
<gene>
    <name evidence="2" type="ORF">OXX778_LOCUS4486</name>
</gene>
<keyword evidence="3" id="KW-1185">Reference proteome</keyword>
<evidence type="ECO:0000313" key="2">
    <source>
        <dbReference type="EMBL" id="CAF0762063.1"/>
    </source>
</evidence>